<dbReference type="AlphaFoldDB" id="A0A843TJE9"/>
<organism evidence="1 2">
    <name type="scientific">Colocasia esculenta</name>
    <name type="common">Wild taro</name>
    <name type="synonym">Arum esculentum</name>
    <dbReference type="NCBI Taxonomy" id="4460"/>
    <lineage>
        <taxon>Eukaryota</taxon>
        <taxon>Viridiplantae</taxon>
        <taxon>Streptophyta</taxon>
        <taxon>Embryophyta</taxon>
        <taxon>Tracheophyta</taxon>
        <taxon>Spermatophyta</taxon>
        <taxon>Magnoliopsida</taxon>
        <taxon>Liliopsida</taxon>
        <taxon>Araceae</taxon>
        <taxon>Aroideae</taxon>
        <taxon>Colocasieae</taxon>
        <taxon>Colocasia</taxon>
    </lineage>
</organism>
<reference evidence="1" key="1">
    <citation type="submission" date="2017-07" db="EMBL/GenBank/DDBJ databases">
        <title>Taro Niue Genome Assembly and Annotation.</title>
        <authorList>
            <person name="Atibalentja N."/>
            <person name="Keating K."/>
            <person name="Fields C.J."/>
        </authorList>
    </citation>
    <scope>NUCLEOTIDE SEQUENCE</scope>
    <source>
        <strain evidence="1">Niue_2</strain>
        <tissue evidence="1">Leaf</tissue>
    </source>
</reference>
<keyword evidence="2" id="KW-1185">Reference proteome</keyword>
<comment type="caution">
    <text evidence="1">The sequence shown here is derived from an EMBL/GenBank/DDBJ whole genome shotgun (WGS) entry which is preliminary data.</text>
</comment>
<name>A0A843TJE9_COLES</name>
<dbReference type="EMBL" id="NMUH01000085">
    <property type="protein sequence ID" value="MQL70991.1"/>
    <property type="molecule type" value="Genomic_DNA"/>
</dbReference>
<protein>
    <submittedName>
        <fullName evidence="1">Uncharacterized protein</fullName>
    </submittedName>
</protein>
<gene>
    <name evidence="1" type="ORF">Taro_003316</name>
</gene>
<evidence type="ECO:0000313" key="1">
    <source>
        <dbReference type="EMBL" id="MQL70991.1"/>
    </source>
</evidence>
<evidence type="ECO:0000313" key="2">
    <source>
        <dbReference type="Proteomes" id="UP000652761"/>
    </source>
</evidence>
<accession>A0A843TJE9</accession>
<sequence length="123" mass="13214">MVSRRARRSRKHLACLGSVGGGATFGVLGEGPGGRIVTGLTRSTHAEWRVTRLLGPASRGEWEGAAGLSQTVTWLSWGVVAQPPWGKKCSHGGEEAQPRRKRWPPTIALVMAMAESGSRFHTN</sequence>
<proteinExistence type="predicted"/>
<dbReference type="Proteomes" id="UP000652761">
    <property type="component" value="Unassembled WGS sequence"/>
</dbReference>